<dbReference type="Proteomes" id="UP000009169">
    <property type="component" value="Unassembled WGS sequence"/>
</dbReference>
<evidence type="ECO:0000313" key="2">
    <source>
        <dbReference type="EMBL" id="EGE01349.1"/>
    </source>
</evidence>
<keyword evidence="3" id="KW-1185">Reference proteome</keyword>
<dbReference type="EMBL" id="DS995718">
    <property type="protein sequence ID" value="EGE01349.1"/>
    <property type="molecule type" value="Genomic_DNA"/>
</dbReference>
<dbReference type="AlphaFoldDB" id="F2PHI1"/>
<feature type="region of interest" description="Disordered" evidence="1">
    <location>
        <begin position="164"/>
        <end position="185"/>
    </location>
</feature>
<organism evidence="2 3">
    <name type="scientific">Trichophyton equinum (strain ATCC MYA-4606 / CBS 127.97)</name>
    <name type="common">Horse ringworm fungus</name>
    <dbReference type="NCBI Taxonomy" id="559882"/>
    <lineage>
        <taxon>Eukaryota</taxon>
        <taxon>Fungi</taxon>
        <taxon>Dikarya</taxon>
        <taxon>Ascomycota</taxon>
        <taxon>Pezizomycotina</taxon>
        <taxon>Eurotiomycetes</taxon>
        <taxon>Eurotiomycetidae</taxon>
        <taxon>Onygenales</taxon>
        <taxon>Arthrodermataceae</taxon>
        <taxon>Trichophyton</taxon>
    </lineage>
</organism>
<gene>
    <name evidence="2" type="ORF">TEQG_00401</name>
</gene>
<proteinExistence type="predicted"/>
<sequence length="185" mass="20468">MGGTILIDAPRVPNGGNPGRSEHCITSMLVETPLRPGFFRVPRQAVMARVGRGSKQHGVALQWYNQAGRHPYLNNIVTGRDVLEHCNISRMLHVGMLIDIKGIFGTRPPIPCAAKGFFGVHHKAAIILAYKFLGISGLEGHISQRHLQEAEHLVVKITGVKRRTPLQDRGSPPRPTRAKGRKSRW</sequence>
<feature type="region of interest" description="Disordered" evidence="1">
    <location>
        <begin position="1"/>
        <end position="20"/>
    </location>
</feature>
<reference evidence="3" key="1">
    <citation type="journal article" date="2012" name="MBio">
        <title>Comparative genome analysis of Trichophyton rubrum and related dermatophytes reveals candidate genes involved in infection.</title>
        <authorList>
            <person name="Martinez D.A."/>
            <person name="Oliver B.G."/>
            <person name="Graeser Y."/>
            <person name="Goldberg J.M."/>
            <person name="Li W."/>
            <person name="Martinez-Rossi N.M."/>
            <person name="Monod M."/>
            <person name="Shelest E."/>
            <person name="Barton R.C."/>
            <person name="Birch E."/>
            <person name="Brakhage A.A."/>
            <person name="Chen Z."/>
            <person name="Gurr S.J."/>
            <person name="Heiman D."/>
            <person name="Heitman J."/>
            <person name="Kosti I."/>
            <person name="Rossi A."/>
            <person name="Saif S."/>
            <person name="Samalova M."/>
            <person name="Saunders C.W."/>
            <person name="Shea T."/>
            <person name="Summerbell R.C."/>
            <person name="Xu J."/>
            <person name="Young S."/>
            <person name="Zeng Q."/>
            <person name="Birren B.W."/>
            <person name="Cuomo C.A."/>
            <person name="White T.C."/>
        </authorList>
    </citation>
    <scope>NUCLEOTIDE SEQUENCE [LARGE SCALE GENOMIC DNA]</scope>
    <source>
        <strain evidence="3">ATCC MYA-4606 / CBS 127.97</strain>
    </source>
</reference>
<name>F2PHI1_TRIEC</name>
<dbReference type="VEuPathDB" id="FungiDB:TEQG_00401"/>
<evidence type="ECO:0000256" key="1">
    <source>
        <dbReference type="SAM" id="MobiDB-lite"/>
    </source>
</evidence>
<dbReference type="HOGENOM" id="CLU_1526267_0_0_1"/>
<evidence type="ECO:0000313" key="3">
    <source>
        <dbReference type="Proteomes" id="UP000009169"/>
    </source>
</evidence>
<accession>F2PHI1</accession>
<feature type="compositionally biased region" description="Basic residues" evidence="1">
    <location>
        <begin position="176"/>
        <end position="185"/>
    </location>
</feature>
<protein>
    <submittedName>
        <fullName evidence="2">Uncharacterized protein</fullName>
    </submittedName>
</protein>